<evidence type="ECO:0000313" key="4">
    <source>
        <dbReference type="Proteomes" id="UP000177610"/>
    </source>
</evidence>
<keyword evidence="1" id="KW-0812">Transmembrane</keyword>
<evidence type="ECO:0000256" key="1">
    <source>
        <dbReference type="SAM" id="Phobius"/>
    </source>
</evidence>
<comment type="caution">
    <text evidence="3">The sequence shown here is derived from an EMBL/GenBank/DDBJ whole genome shotgun (WGS) entry which is preliminary data.</text>
</comment>
<dbReference type="AlphaFoldDB" id="A0A1F5NA27"/>
<gene>
    <name evidence="3" type="ORF">A2717_02770</name>
</gene>
<feature type="domain" description="DUF5671" evidence="2">
    <location>
        <begin position="14"/>
        <end position="146"/>
    </location>
</feature>
<dbReference type="Proteomes" id="UP000177610">
    <property type="component" value="Unassembled WGS sequence"/>
</dbReference>
<feature type="transmembrane region" description="Helical" evidence="1">
    <location>
        <begin position="129"/>
        <end position="148"/>
    </location>
</feature>
<dbReference type="EMBL" id="MFEH01000001">
    <property type="protein sequence ID" value="OGE74433.1"/>
    <property type="molecule type" value="Genomic_DNA"/>
</dbReference>
<proteinExistence type="predicted"/>
<sequence length="313" mass="35053">MASNNTSATTPKDVFYHLLAIVTLYMSAVSFIVLVFQLVNAWLPDQLSYSYGLNESIRWSASILFVSFPVYIFLMWLIHKDIVKEPGHSELKIRKWLGYLTLFISAIVAIVDVATLFNSFFGGELTARFVLKVLVVLAVSAAIFFYYLRALHGKTEHSKEFAWIMSVVVLAAIIGGFVAAGSPATQRKRGFDERRVMNLQELQSQIISHYQLKGILPASLDNLKDSISGFVPPADPETNAAYEYHIKGALNFDLCATFNLASEDDSRGKSVPQPYYDPYGTNFNWSHTAGRVCFDRTIDPQLYPVTPKTAPVR</sequence>
<dbReference type="InterPro" id="IPR043728">
    <property type="entry name" value="DUF5671"/>
</dbReference>
<feature type="transmembrane region" description="Helical" evidence="1">
    <location>
        <begin position="99"/>
        <end position="117"/>
    </location>
</feature>
<accession>A0A1F5NA27</accession>
<name>A0A1F5NA27_9BACT</name>
<dbReference type="Pfam" id="PF18920">
    <property type="entry name" value="DUF5671"/>
    <property type="match status" value="1"/>
</dbReference>
<evidence type="ECO:0000259" key="2">
    <source>
        <dbReference type="Pfam" id="PF18920"/>
    </source>
</evidence>
<organism evidence="3 4">
    <name type="scientific">Candidatus Doudnabacteria bacterium RIFCSPHIGHO2_01_FULL_41_86</name>
    <dbReference type="NCBI Taxonomy" id="1817821"/>
    <lineage>
        <taxon>Bacteria</taxon>
        <taxon>Candidatus Doudnaibacteriota</taxon>
    </lineage>
</organism>
<feature type="transmembrane region" description="Helical" evidence="1">
    <location>
        <begin position="160"/>
        <end position="180"/>
    </location>
</feature>
<keyword evidence="1" id="KW-1133">Transmembrane helix</keyword>
<feature type="transmembrane region" description="Helical" evidence="1">
    <location>
        <begin position="14"/>
        <end position="39"/>
    </location>
</feature>
<reference evidence="3 4" key="1">
    <citation type="journal article" date="2016" name="Nat. Commun.">
        <title>Thousands of microbial genomes shed light on interconnected biogeochemical processes in an aquifer system.</title>
        <authorList>
            <person name="Anantharaman K."/>
            <person name="Brown C.T."/>
            <person name="Hug L.A."/>
            <person name="Sharon I."/>
            <person name="Castelle C.J."/>
            <person name="Probst A.J."/>
            <person name="Thomas B.C."/>
            <person name="Singh A."/>
            <person name="Wilkins M.J."/>
            <person name="Karaoz U."/>
            <person name="Brodie E.L."/>
            <person name="Williams K.H."/>
            <person name="Hubbard S.S."/>
            <person name="Banfield J.F."/>
        </authorList>
    </citation>
    <scope>NUCLEOTIDE SEQUENCE [LARGE SCALE GENOMIC DNA]</scope>
</reference>
<evidence type="ECO:0000313" key="3">
    <source>
        <dbReference type="EMBL" id="OGE74433.1"/>
    </source>
</evidence>
<protein>
    <recommendedName>
        <fullName evidence="2">DUF5671 domain-containing protein</fullName>
    </recommendedName>
</protein>
<keyword evidence="1" id="KW-0472">Membrane</keyword>
<feature type="transmembrane region" description="Helical" evidence="1">
    <location>
        <begin position="59"/>
        <end position="78"/>
    </location>
</feature>